<dbReference type="PANTHER" id="PTHR10938">
    <property type="entry name" value="TRANSLATION INITIATION FACTOR IF-3"/>
    <property type="match status" value="1"/>
</dbReference>
<sequence length="159" mass="18247">MAPRIRVLDETGKQIGILEKVEALRKAQAEDKDLVEIAPKANPPVVKLIDFKKFKYLEAKKERESRKNVKKVGVKEIRLSPYIGEHDFQTRINQAVDFLKNGNQLKISLPFRGREIVHKEFGMNTMNRALDSLKNHSKVVKQPYFEGKVLVSILTPVKI</sequence>
<dbReference type="GO" id="GO:0003743">
    <property type="term" value="F:translation initiation factor activity"/>
    <property type="evidence" value="ECO:0007669"/>
    <property type="project" value="UniProtKB-UniRule"/>
</dbReference>
<evidence type="ECO:0000256" key="1">
    <source>
        <dbReference type="ARBA" id="ARBA00005439"/>
    </source>
</evidence>
<dbReference type="Pfam" id="PF05198">
    <property type="entry name" value="IF3_N"/>
    <property type="match status" value="1"/>
</dbReference>
<dbReference type="Gene3D" id="3.10.20.80">
    <property type="entry name" value="Translation initiation factor 3 (IF-3), N-terminal domain"/>
    <property type="match status" value="1"/>
</dbReference>
<dbReference type="Pfam" id="PF00707">
    <property type="entry name" value="IF3_C"/>
    <property type="match status" value="1"/>
</dbReference>
<evidence type="ECO:0000256" key="4">
    <source>
        <dbReference type="NCBIfam" id="TIGR00168"/>
    </source>
</evidence>
<dbReference type="InterPro" id="IPR036787">
    <property type="entry name" value="T_IF-3_N_sf"/>
</dbReference>
<evidence type="ECO:0000313" key="8">
    <source>
        <dbReference type="Proteomes" id="UP000183120"/>
    </source>
</evidence>
<keyword evidence="2 7" id="KW-0396">Initiation factor</keyword>
<gene>
    <name evidence="7" type="ORF">AUJ73_03765</name>
</gene>
<proteinExistence type="inferred from homology"/>
<evidence type="ECO:0000259" key="6">
    <source>
        <dbReference type="Pfam" id="PF05198"/>
    </source>
</evidence>
<dbReference type="GO" id="GO:0016020">
    <property type="term" value="C:membrane"/>
    <property type="evidence" value="ECO:0007669"/>
    <property type="project" value="TreeGrafter"/>
</dbReference>
<keyword evidence="3" id="KW-0648">Protein biosynthesis</keyword>
<dbReference type="SUPFAM" id="SSF54364">
    <property type="entry name" value="Translation initiation factor IF3, N-terminal domain"/>
    <property type="match status" value="1"/>
</dbReference>
<dbReference type="STRING" id="1805209.AUJ73_03765"/>
<dbReference type="GO" id="GO:0005829">
    <property type="term" value="C:cytosol"/>
    <property type="evidence" value="ECO:0007669"/>
    <property type="project" value="TreeGrafter"/>
</dbReference>
<dbReference type="AlphaFoldDB" id="A0A1J4TTN9"/>
<dbReference type="Proteomes" id="UP000183120">
    <property type="component" value="Unassembled WGS sequence"/>
</dbReference>
<protein>
    <recommendedName>
        <fullName evidence="4">Translation initiation factor IF-3</fullName>
    </recommendedName>
</protein>
<organism evidence="7 8">
    <name type="scientific">Candidatus Gottesmanbacteria bacterium CG1_02_37_22</name>
    <dbReference type="NCBI Taxonomy" id="1805209"/>
    <lineage>
        <taxon>Bacteria</taxon>
        <taxon>Candidatus Gottesmaniibacteriota</taxon>
    </lineage>
</organism>
<dbReference type="SUPFAM" id="SSF55200">
    <property type="entry name" value="Translation initiation factor IF3, C-terminal domain"/>
    <property type="match status" value="1"/>
</dbReference>
<dbReference type="InterPro" id="IPR036788">
    <property type="entry name" value="T_IF-3_C_sf"/>
</dbReference>
<dbReference type="InterPro" id="IPR019815">
    <property type="entry name" value="Translation_initiation_fac_3_C"/>
</dbReference>
<dbReference type="EMBL" id="MNUY01000058">
    <property type="protein sequence ID" value="OIO13463.1"/>
    <property type="molecule type" value="Genomic_DNA"/>
</dbReference>
<name>A0A1J4TTN9_9BACT</name>
<feature type="domain" description="Translation initiation factor 3 C-terminal" evidence="5">
    <location>
        <begin position="73"/>
        <end position="156"/>
    </location>
</feature>
<dbReference type="InterPro" id="IPR019814">
    <property type="entry name" value="Translation_initiation_fac_3_N"/>
</dbReference>
<dbReference type="InterPro" id="IPR001288">
    <property type="entry name" value="Translation_initiation_fac_3"/>
</dbReference>
<comment type="caution">
    <text evidence="7">The sequence shown here is derived from an EMBL/GenBank/DDBJ whole genome shotgun (WGS) entry which is preliminary data.</text>
</comment>
<dbReference type="PANTHER" id="PTHR10938:SF0">
    <property type="entry name" value="TRANSLATION INITIATION FACTOR IF-3, MITOCHONDRIAL"/>
    <property type="match status" value="1"/>
</dbReference>
<comment type="similarity">
    <text evidence="1">Belongs to the IF-3 family.</text>
</comment>
<dbReference type="GO" id="GO:0043022">
    <property type="term" value="F:ribosome binding"/>
    <property type="evidence" value="ECO:0007669"/>
    <property type="project" value="TreeGrafter"/>
</dbReference>
<reference evidence="7 8" key="1">
    <citation type="journal article" date="2016" name="Environ. Microbiol.">
        <title>Genomic resolution of a cold subsurface aquifer community provides metabolic insights for novel microbes adapted to high CO concentrations.</title>
        <authorList>
            <person name="Probst A.J."/>
            <person name="Castelle C.J."/>
            <person name="Singh A."/>
            <person name="Brown C.T."/>
            <person name="Anantharaman K."/>
            <person name="Sharon I."/>
            <person name="Hug L.A."/>
            <person name="Burstein D."/>
            <person name="Emerson J.B."/>
            <person name="Thomas B.C."/>
            <person name="Banfield J.F."/>
        </authorList>
    </citation>
    <scope>NUCLEOTIDE SEQUENCE [LARGE SCALE GENOMIC DNA]</scope>
    <source>
        <strain evidence="7">CG1_02_37_22</strain>
    </source>
</reference>
<dbReference type="Gene3D" id="3.30.110.10">
    <property type="entry name" value="Translation initiation factor 3 (IF-3), C-terminal domain"/>
    <property type="match status" value="1"/>
</dbReference>
<feature type="domain" description="Translation initiation factor 3 N-terminal" evidence="6">
    <location>
        <begin position="2"/>
        <end position="64"/>
    </location>
</feature>
<accession>A0A1J4TTN9</accession>
<evidence type="ECO:0000256" key="2">
    <source>
        <dbReference type="ARBA" id="ARBA00022540"/>
    </source>
</evidence>
<dbReference type="GO" id="GO:0032790">
    <property type="term" value="P:ribosome disassembly"/>
    <property type="evidence" value="ECO:0007669"/>
    <property type="project" value="TreeGrafter"/>
</dbReference>
<evidence type="ECO:0000256" key="3">
    <source>
        <dbReference type="ARBA" id="ARBA00022917"/>
    </source>
</evidence>
<evidence type="ECO:0000313" key="7">
    <source>
        <dbReference type="EMBL" id="OIO13463.1"/>
    </source>
</evidence>
<dbReference type="NCBIfam" id="TIGR00168">
    <property type="entry name" value="infC"/>
    <property type="match status" value="1"/>
</dbReference>
<evidence type="ECO:0000259" key="5">
    <source>
        <dbReference type="Pfam" id="PF00707"/>
    </source>
</evidence>